<proteinExistence type="predicted"/>
<keyword evidence="3" id="KW-1185">Reference proteome</keyword>
<comment type="caution">
    <text evidence="2">The sequence shown here is derived from an EMBL/GenBank/DDBJ whole genome shotgun (WGS) entry which is preliminary data.</text>
</comment>
<gene>
    <name evidence="2" type="ORF">FCC1311_085622</name>
</gene>
<dbReference type="Proteomes" id="UP000241890">
    <property type="component" value="Unassembled WGS sequence"/>
</dbReference>
<evidence type="ECO:0000313" key="2">
    <source>
        <dbReference type="EMBL" id="GBG32337.1"/>
    </source>
</evidence>
<accession>A0A2R5GN60</accession>
<organism evidence="2 3">
    <name type="scientific">Hondaea fermentalgiana</name>
    <dbReference type="NCBI Taxonomy" id="2315210"/>
    <lineage>
        <taxon>Eukaryota</taxon>
        <taxon>Sar</taxon>
        <taxon>Stramenopiles</taxon>
        <taxon>Bigyra</taxon>
        <taxon>Labyrinthulomycetes</taxon>
        <taxon>Thraustochytrida</taxon>
        <taxon>Thraustochytriidae</taxon>
        <taxon>Hondaea</taxon>
    </lineage>
</organism>
<name>A0A2R5GN60_9STRA</name>
<dbReference type="AlphaFoldDB" id="A0A2R5GN60"/>
<feature type="region of interest" description="Disordered" evidence="1">
    <location>
        <begin position="27"/>
        <end position="53"/>
    </location>
</feature>
<feature type="non-terminal residue" evidence="2">
    <location>
        <position position="291"/>
    </location>
</feature>
<protein>
    <submittedName>
        <fullName evidence="2">Uncharacterized protein</fullName>
    </submittedName>
</protein>
<feature type="compositionally biased region" description="Basic and acidic residues" evidence="1">
    <location>
        <begin position="29"/>
        <end position="53"/>
    </location>
</feature>
<dbReference type="InParanoid" id="A0A2R5GN60"/>
<evidence type="ECO:0000313" key="3">
    <source>
        <dbReference type="Proteomes" id="UP000241890"/>
    </source>
</evidence>
<evidence type="ECO:0000256" key="1">
    <source>
        <dbReference type="SAM" id="MobiDB-lite"/>
    </source>
</evidence>
<reference evidence="2 3" key="1">
    <citation type="submission" date="2017-12" db="EMBL/GenBank/DDBJ databases">
        <title>Sequencing, de novo assembly and annotation of complete genome of a new Thraustochytrid species, strain FCC1311.</title>
        <authorList>
            <person name="Sedici K."/>
            <person name="Godart F."/>
            <person name="Aiese Cigliano R."/>
            <person name="Sanseverino W."/>
            <person name="Barakat M."/>
            <person name="Ortet P."/>
            <person name="Marechal E."/>
            <person name="Cagnac O."/>
            <person name="Amato A."/>
        </authorList>
    </citation>
    <scope>NUCLEOTIDE SEQUENCE [LARGE SCALE GENOMIC DNA]</scope>
</reference>
<sequence>MDLASLRTQLVEFFVNILTNVKSWYEGSKSPEEHDAETRAHDSEGEDAYETRDEEAQVCPGNDREFLQHMLREFVKQEDNDWNLRNGALAIRGLVCCALLALCLLALDSIDDEEREVFWNLRRNSFRFVCTGFAWVLLVPYAIETADLTRIILNRAWQPSLIENSSDNGTSSHLYETFKREKKWRKWIATIFIDTFAKRFDALLCPLLGGFVDVLWDSDGNNNESEVKPPPLFDADTSELAIGILNSESIMTRIFHTFFIIVRVPFEAMESLLCFLYFLYKFSSCNFKCCS</sequence>
<dbReference type="EMBL" id="BEYU01000121">
    <property type="protein sequence ID" value="GBG32337.1"/>
    <property type="molecule type" value="Genomic_DNA"/>
</dbReference>